<dbReference type="PROSITE" id="PS51257">
    <property type="entry name" value="PROKAR_LIPOPROTEIN"/>
    <property type="match status" value="1"/>
</dbReference>
<keyword evidence="1" id="KW-0732">Signal</keyword>
<dbReference type="Pfam" id="PF11611">
    <property type="entry name" value="DUF4352"/>
    <property type="match status" value="1"/>
</dbReference>
<dbReference type="InterPro" id="IPR029051">
    <property type="entry name" value="DUF4352"/>
</dbReference>
<proteinExistence type="predicted"/>
<evidence type="ECO:0000256" key="1">
    <source>
        <dbReference type="ARBA" id="ARBA00022729"/>
    </source>
</evidence>
<reference evidence="4" key="1">
    <citation type="submission" date="2020-02" db="EMBL/GenBank/DDBJ databases">
        <authorList>
            <person name="Meier V. D."/>
        </authorList>
    </citation>
    <scope>NUCLEOTIDE SEQUENCE</scope>
    <source>
        <strain evidence="4">AVDCRST_MAG78</strain>
    </source>
</reference>
<protein>
    <recommendedName>
        <fullName evidence="3">DUF4352 domain-containing protein</fullName>
    </recommendedName>
</protein>
<feature type="domain" description="DUF4352" evidence="3">
    <location>
        <begin position="75"/>
        <end position="192"/>
    </location>
</feature>
<dbReference type="AlphaFoldDB" id="A0A6J4QT30"/>
<organism evidence="4">
    <name type="scientific">uncultured Rubrobacteraceae bacterium</name>
    <dbReference type="NCBI Taxonomy" id="349277"/>
    <lineage>
        <taxon>Bacteria</taxon>
        <taxon>Bacillati</taxon>
        <taxon>Actinomycetota</taxon>
        <taxon>Rubrobacteria</taxon>
        <taxon>Rubrobacterales</taxon>
        <taxon>Rubrobacteraceae</taxon>
        <taxon>environmental samples</taxon>
    </lineage>
</organism>
<evidence type="ECO:0000313" key="4">
    <source>
        <dbReference type="EMBL" id="CAA9448663.1"/>
    </source>
</evidence>
<dbReference type="EMBL" id="CADCVB010000211">
    <property type="protein sequence ID" value="CAA9448663.1"/>
    <property type="molecule type" value="Genomic_DNA"/>
</dbReference>
<feature type="compositionally biased region" description="Low complexity" evidence="2">
    <location>
        <begin position="56"/>
        <end position="74"/>
    </location>
</feature>
<name>A0A6J4QT30_9ACTN</name>
<gene>
    <name evidence="4" type="ORF">AVDCRST_MAG78-3142</name>
</gene>
<dbReference type="Gene3D" id="2.60.40.1240">
    <property type="match status" value="1"/>
</dbReference>
<evidence type="ECO:0000259" key="3">
    <source>
        <dbReference type="Pfam" id="PF11611"/>
    </source>
</evidence>
<sequence>MKRRKLAGRGVPSTLGAMLTVFLLVLAALAGGCGGAEDASSSADEAAEQETEAVETESTQESATTESEEGSGPSIGEIVVVGDVAWAVTDVEESDILVSRLGSEEGNFVIVDLNFQNNSNQDITFATPFVTLVDGEGREFEADIEYNFTHVEPENNMFAAHVQPGVTKAGKIIFSVAPDSSGLQLRVGEAKFASDESASIDLDL</sequence>
<evidence type="ECO:0000256" key="2">
    <source>
        <dbReference type="SAM" id="MobiDB-lite"/>
    </source>
</evidence>
<feature type="region of interest" description="Disordered" evidence="2">
    <location>
        <begin position="37"/>
        <end position="74"/>
    </location>
</feature>
<accession>A0A6J4QT30</accession>
<dbReference type="InterPro" id="IPR029050">
    <property type="entry name" value="Immunoprotect_excell_Ig-like"/>
</dbReference>
<feature type="compositionally biased region" description="Acidic residues" evidence="2">
    <location>
        <begin position="45"/>
        <end position="55"/>
    </location>
</feature>